<keyword evidence="1" id="KW-0472">Membrane</keyword>
<keyword evidence="3" id="KW-1185">Reference proteome</keyword>
<dbReference type="EMBL" id="ACBZ01000180">
    <property type="protein sequence ID" value="EEG47697.1"/>
    <property type="molecule type" value="Genomic_DNA"/>
</dbReference>
<dbReference type="AlphaFoldDB" id="C0CR90"/>
<dbReference type="RefSeq" id="WP_005951718.1">
    <property type="nucleotide sequence ID" value="NZ_CP136423.1"/>
</dbReference>
<feature type="transmembrane region" description="Helical" evidence="1">
    <location>
        <begin position="6"/>
        <end position="26"/>
    </location>
</feature>
<proteinExistence type="predicted"/>
<feature type="transmembrane region" description="Helical" evidence="1">
    <location>
        <begin position="64"/>
        <end position="83"/>
    </location>
</feature>
<dbReference type="GeneID" id="86823227"/>
<protein>
    <submittedName>
        <fullName evidence="2">Uncharacterized protein</fullName>
    </submittedName>
</protein>
<reference evidence="2 3" key="1">
    <citation type="submission" date="2009-01" db="EMBL/GenBank/DDBJ databases">
        <authorList>
            <person name="Fulton L."/>
            <person name="Clifton S."/>
            <person name="Fulton B."/>
            <person name="Xu J."/>
            <person name="Minx P."/>
            <person name="Pepin K.H."/>
            <person name="Johnson M."/>
            <person name="Bhonagiri V."/>
            <person name="Nash W.E."/>
            <person name="Mardis E.R."/>
            <person name="Wilson R.K."/>
        </authorList>
    </citation>
    <scope>NUCLEOTIDE SEQUENCE [LARGE SCALE GENOMIC DNA]</scope>
    <source>
        <strain evidence="3">DSM 10507 / JCM 14656 / S5a33</strain>
    </source>
</reference>
<organism evidence="2 3">
    <name type="scientific">Blautia hydrogenotrophica (strain DSM 10507 / JCM 14656 / S5a33)</name>
    <name type="common">Ruminococcus hydrogenotrophicus</name>
    <dbReference type="NCBI Taxonomy" id="476272"/>
    <lineage>
        <taxon>Bacteria</taxon>
        <taxon>Bacillati</taxon>
        <taxon>Bacillota</taxon>
        <taxon>Clostridia</taxon>
        <taxon>Lachnospirales</taxon>
        <taxon>Lachnospiraceae</taxon>
        <taxon>Blautia</taxon>
    </lineage>
</organism>
<evidence type="ECO:0000313" key="3">
    <source>
        <dbReference type="Proteomes" id="UP000003100"/>
    </source>
</evidence>
<keyword evidence="1" id="KW-1133">Transmembrane helix</keyword>
<dbReference type="Proteomes" id="UP000003100">
    <property type="component" value="Unassembled WGS sequence"/>
</dbReference>
<comment type="caution">
    <text evidence="2">The sequence shown here is derived from an EMBL/GenBank/DDBJ whole genome shotgun (WGS) entry which is preliminary data.</text>
</comment>
<keyword evidence="1" id="KW-0812">Transmembrane</keyword>
<sequence length="111" mass="11972">MALGMILVLFIAISVVSGLGILFLLLTKNEKVKKGMYYFLAVWGLVIAWLTSSSLPNNYMNGKLIAWGISALGVVGIFVYLKAGSKGQRQIAYAMVIVSVVAGVMRLFGLI</sequence>
<reference evidence="2 3" key="2">
    <citation type="submission" date="2009-02" db="EMBL/GenBank/DDBJ databases">
        <title>Draft genome sequence of Blautia hydrogenotrophica DSM 10507 (Ruminococcus hydrogenotrophicus DSM 10507).</title>
        <authorList>
            <person name="Sudarsanam P."/>
            <person name="Ley R."/>
            <person name="Guruge J."/>
            <person name="Turnbaugh P.J."/>
            <person name="Mahowald M."/>
            <person name="Liep D."/>
            <person name="Gordon J."/>
        </authorList>
    </citation>
    <scope>NUCLEOTIDE SEQUENCE [LARGE SCALE GENOMIC DNA]</scope>
    <source>
        <strain evidence="3">DSM 10507 / JCM 14656 / S5a33</strain>
    </source>
</reference>
<accession>C0CR90</accession>
<evidence type="ECO:0000256" key="1">
    <source>
        <dbReference type="SAM" id="Phobius"/>
    </source>
</evidence>
<dbReference type="PATRIC" id="fig|476272.21.peg.78"/>
<name>C0CR90_BLAHS</name>
<dbReference type="eggNOG" id="ENOG5030G4T">
    <property type="taxonomic scope" value="Bacteria"/>
</dbReference>
<dbReference type="HOGENOM" id="CLU_170919_0_0_9"/>
<gene>
    <name evidence="2" type="ORF">RUMHYD_03404</name>
</gene>
<feature type="transmembrane region" description="Helical" evidence="1">
    <location>
        <begin position="35"/>
        <end position="52"/>
    </location>
</feature>
<feature type="transmembrane region" description="Helical" evidence="1">
    <location>
        <begin position="90"/>
        <end position="109"/>
    </location>
</feature>
<evidence type="ECO:0000313" key="2">
    <source>
        <dbReference type="EMBL" id="EEG47697.1"/>
    </source>
</evidence>